<keyword evidence="4" id="KW-0597">Phosphoprotein</keyword>
<dbReference type="PRINTS" id="PR00344">
    <property type="entry name" value="BCTRLSENSOR"/>
</dbReference>
<dbReference type="PROSITE" id="PS50112">
    <property type="entry name" value="PAS"/>
    <property type="match status" value="1"/>
</dbReference>
<evidence type="ECO:0000256" key="5">
    <source>
        <dbReference type="ARBA" id="ARBA00022679"/>
    </source>
</evidence>
<evidence type="ECO:0000256" key="9">
    <source>
        <dbReference type="ARBA" id="ARBA00022840"/>
    </source>
</evidence>
<dbReference type="EC" id="2.7.13.3" evidence="3"/>
<proteinExistence type="predicted"/>
<comment type="subcellular location">
    <subcellularLocation>
        <location evidence="2">Membrane</location>
        <topology evidence="2">Multi-pass membrane protein</topology>
    </subcellularLocation>
</comment>
<dbReference type="InterPro" id="IPR000014">
    <property type="entry name" value="PAS"/>
</dbReference>
<dbReference type="GO" id="GO:0016020">
    <property type="term" value="C:membrane"/>
    <property type="evidence" value="ECO:0007669"/>
    <property type="project" value="UniProtKB-SubCell"/>
</dbReference>
<evidence type="ECO:0000256" key="6">
    <source>
        <dbReference type="ARBA" id="ARBA00022692"/>
    </source>
</evidence>
<evidence type="ECO:0000256" key="12">
    <source>
        <dbReference type="ARBA" id="ARBA00023136"/>
    </source>
</evidence>
<dbReference type="Pfam" id="PF02518">
    <property type="entry name" value="HATPase_c"/>
    <property type="match status" value="1"/>
</dbReference>
<feature type="domain" description="PAS" evidence="15">
    <location>
        <begin position="561"/>
        <end position="607"/>
    </location>
</feature>
<dbReference type="GO" id="GO:0030295">
    <property type="term" value="F:protein kinase activator activity"/>
    <property type="evidence" value="ECO:0007669"/>
    <property type="project" value="TreeGrafter"/>
</dbReference>
<dbReference type="Pfam" id="PF13185">
    <property type="entry name" value="GAF_2"/>
    <property type="match status" value="1"/>
</dbReference>
<keyword evidence="10 13" id="KW-1133">Transmembrane helix</keyword>
<dbReference type="PANTHER" id="PTHR42878">
    <property type="entry name" value="TWO-COMPONENT HISTIDINE KINASE"/>
    <property type="match status" value="1"/>
</dbReference>
<evidence type="ECO:0000256" key="13">
    <source>
        <dbReference type="SAM" id="Phobius"/>
    </source>
</evidence>
<dbReference type="SUPFAM" id="SSF55785">
    <property type="entry name" value="PYP-like sensor domain (PAS domain)"/>
    <property type="match status" value="2"/>
</dbReference>
<protein>
    <recommendedName>
        <fullName evidence="3">histidine kinase</fullName>
        <ecNumber evidence="3">2.7.13.3</ecNumber>
    </recommendedName>
</protein>
<evidence type="ECO:0000256" key="8">
    <source>
        <dbReference type="ARBA" id="ARBA00022777"/>
    </source>
</evidence>
<organism evidence="17">
    <name type="scientific">hydrothermal vent metagenome</name>
    <dbReference type="NCBI Taxonomy" id="652676"/>
    <lineage>
        <taxon>unclassified sequences</taxon>
        <taxon>metagenomes</taxon>
        <taxon>ecological metagenomes</taxon>
    </lineage>
</organism>
<dbReference type="Pfam" id="PF11845">
    <property type="entry name" value="Tll0287-like"/>
    <property type="match status" value="1"/>
</dbReference>
<keyword evidence="5" id="KW-0808">Transferase</keyword>
<dbReference type="InterPro" id="IPR003594">
    <property type="entry name" value="HATPase_dom"/>
</dbReference>
<dbReference type="GO" id="GO:0000156">
    <property type="term" value="F:phosphorelay response regulator activity"/>
    <property type="evidence" value="ECO:0007669"/>
    <property type="project" value="TreeGrafter"/>
</dbReference>
<dbReference type="Pfam" id="PF13426">
    <property type="entry name" value="PAS_9"/>
    <property type="match status" value="1"/>
</dbReference>
<dbReference type="InterPro" id="IPR005467">
    <property type="entry name" value="His_kinase_dom"/>
</dbReference>
<keyword evidence="7" id="KW-0547">Nucleotide-binding</keyword>
<gene>
    <name evidence="17" type="ORF">MNBD_NITROSPINAE03-1207</name>
</gene>
<dbReference type="Gene3D" id="1.10.287.130">
    <property type="match status" value="1"/>
</dbReference>
<keyword evidence="6 13" id="KW-0812">Transmembrane</keyword>
<dbReference type="InterPro" id="IPR029016">
    <property type="entry name" value="GAF-like_dom_sf"/>
</dbReference>
<dbReference type="InterPro" id="IPR003661">
    <property type="entry name" value="HisK_dim/P_dom"/>
</dbReference>
<dbReference type="Gene3D" id="3.30.565.10">
    <property type="entry name" value="Histidine kinase-like ATPase, C-terminal domain"/>
    <property type="match status" value="1"/>
</dbReference>
<evidence type="ECO:0000256" key="1">
    <source>
        <dbReference type="ARBA" id="ARBA00000085"/>
    </source>
</evidence>
<dbReference type="InterPro" id="IPR036890">
    <property type="entry name" value="HATPase_C_sf"/>
</dbReference>
<evidence type="ECO:0000313" key="17">
    <source>
        <dbReference type="EMBL" id="VAX15161.1"/>
    </source>
</evidence>
<keyword evidence="8" id="KW-0418">Kinase</keyword>
<sequence length="921" mass="103967">MKNREPLPEPAKLLKRYILIIAFSWTIFVLILATWGISRIQRHNENVIRKEARIHFKWIVIFREWNASHGGVYVPVTKQTPPNPYLKIKERDITTPSGKALTLMNPAYMTRLLYEQYEGQAGITGRMTSLKPLNPDNAPDSWERSALVDFEQGVKEKMEFNEINGEPYLRFMKPLFIKETCLKCHAHQGYKVGDVRGGISIYVPVKGYLTYKSGEFKKQFKGYGLIWVLGLGGLGVTSRVLRRQIRKREKVSTALRESEESKRLILDHTGEAICGLDINGNCVFANLACLKTLGYENENELLGKNVHNTIHHTRADGTPYPAEECEVYNAFIHRKEVHVENEVFWRADGSSFPVEYWSYPIIKDGGVIGAVMNFLDITERKRAEANLRKSNRMLKMLSECNGALVRSSKEDELLKEICKIIANAGGYRFVWVGYAEHDEYKSVRQVAQYGFEENYIPTLKISWADTEMGRGPSGTAIRNGVTNIASNIQTDPRYEPWRARAMERGYNSSAAFPLLIDGQAIGALNVYSAKADDFDDKEIGLLEELAGDLAYGITSLRTREERLRLFRAIEHSAETIIITDVEGKITYVNPAFEVITGYTPEEAIGQNPRIQKSGRQDEAFYKNLWDTITGGKVWTGHFVNKKKDGSYYEEDATISPVPDSKGNIISFVAVKRDVTSESALAKARDYFSSVTAHELRTPLTKLGLVKLLLQKYSEKPIDPENLDMIKDTLDKSIADFDRIVSAGELFTDLILSKTSKIFHHHDLKLILHYCVESARRSIDDENRKVALDMDIEELGDGLTIFCDQSMAQHAIGEALSNAIKYTPDGKNVYVRGKVTEKFAVIEVKDEGQGVPVEKLDMVFEPFFSFENHNIHSTSQYKYLGGGVGVGLTLARLIVERHKGKLTLQSEGEGKGTTVRMTFPLG</sequence>
<dbReference type="PANTHER" id="PTHR42878:SF7">
    <property type="entry name" value="SENSOR HISTIDINE KINASE GLRK"/>
    <property type="match status" value="1"/>
</dbReference>
<dbReference type="InterPro" id="IPR004358">
    <property type="entry name" value="Sig_transdc_His_kin-like_C"/>
</dbReference>
<dbReference type="NCBIfam" id="TIGR00229">
    <property type="entry name" value="sensory_box"/>
    <property type="match status" value="2"/>
</dbReference>
<dbReference type="SMART" id="SM00387">
    <property type="entry name" value="HATPase_c"/>
    <property type="match status" value="1"/>
</dbReference>
<reference evidence="17" key="1">
    <citation type="submission" date="2018-06" db="EMBL/GenBank/DDBJ databases">
        <authorList>
            <person name="Zhirakovskaya E."/>
        </authorList>
    </citation>
    <scope>NUCLEOTIDE SEQUENCE</scope>
</reference>
<feature type="domain" description="Histidine kinase" evidence="14">
    <location>
        <begin position="690"/>
        <end position="921"/>
    </location>
</feature>
<dbReference type="CDD" id="cd00130">
    <property type="entry name" value="PAS"/>
    <property type="match status" value="2"/>
</dbReference>
<evidence type="ECO:0000259" key="16">
    <source>
        <dbReference type="PROSITE" id="PS50113"/>
    </source>
</evidence>
<comment type="catalytic activity">
    <reaction evidence="1">
        <text>ATP + protein L-histidine = ADP + protein N-phospho-L-histidine.</text>
        <dbReference type="EC" id="2.7.13.3"/>
    </reaction>
</comment>
<dbReference type="Gene3D" id="3.30.450.40">
    <property type="match status" value="1"/>
</dbReference>
<dbReference type="InterPro" id="IPR001610">
    <property type="entry name" value="PAC"/>
</dbReference>
<dbReference type="PROSITE" id="PS50113">
    <property type="entry name" value="PAC"/>
    <property type="match status" value="2"/>
</dbReference>
<feature type="transmembrane region" description="Helical" evidence="13">
    <location>
        <begin position="17"/>
        <end position="37"/>
    </location>
</feature>
<dbReference type="GO" id="GO:0000155">
    <property type="term" value="F:phosphorelay sensor kinase activity"/>
    <property type="evidence" value="ECO:0007669"/>
    <property type="project" value="InterPro"/>
</dbReference>
<evidence type="ECO:0000259" key="15">
    <source>
        <dbReference type="PROSITE" id="PS50112"/>
    </source>
</evidence>
<dbReference type="InterPro" id="IPR021796">
    <property type="entry name" value="Tll0287-like_dom"/>
</dbReference>
<dbReference type="InterPro" id="IPR050351">
    <property type="entry name" value="BphY/WalK/GraS-like"/>
</dbReference>
<dbReference type="SUPFAM" id="SSF55781">
    <property type="entry name" value="GAF domain-like"/>
    <property type="match status" value="1"/>
</dbReference>
<dbReference type="InterPro" id="IPR035965">
    <property type="entry name" value="PAS-like_dom_sf"/>
</dbReference>
<feature type="domain" description="PAC" evidence="16">
    <location>
        <begin position="632"/>
        <end position="686"/>
    </location>
</feature>
<evidence type="ECO:0000259" key="14">
    <source>
        <dbReference type="PROSITE" id="PS50109"/>
    </source>
</evidence>
<dbReference type="InterPro" id="IPR036097">
    <property type="entry name" value="HisK_dim/P_sf"/>
</dbReference>
<dbReference type="Gene3D" id="3.30.450.20">
    <property type="entry name" value="PAS domain"/>
    <property type="match status" value="2"/>
</dbReference>
<dbReference type="SMART" id="SM00065">
    <property type="entry name" value="GAF"/>
    <property type="match status" value="1"/>
</dbReference>
<dbReference type="SMART" id="SM00086">
    <property type="entry name" value="PAC"/>
    <property type="match status" value="2"/>
</dbReference>
<keyword evidence="9" id="KW-0067">ATP-binding</keyword>
<dbReference type="GO" id="GO:0005524">
    <property type="term" value="F:ATP binding"/>
    <property type="evidence" value="ECO:0007669"/>
    <property type="project" value="UniProtKB-KW"/>
</dbReference>
<evidence type="ECO:0000256" key="4">
    <source>
        <dbReference type="ARBA" id="ARBA00022553"/>
    </source>
</evidence>
<keyword evidence="12 13" id="KW-0472">Membrane</keyword>
<feature type="domain" description="PAC" evidence="16">
    <location>
        <begin position="333"/>
        <end position="389"/>
    </location>
</feature>
<dbReference type="SUPFAM" id="SSF47384">
    <property type="entry name" value="Homodimeric domain of signal transducing histidine kinase"/>
    <property type="match status" value="1"/>
</dbReference>
<evidence type="ECO:0000256" key="11">
    <source>
        <dbReference type="ARBA" id="ARBA00023012"/>
    </source>
</evidence>
<dbReference type="GO" id="GO:0006355">
    <property type="term" value="P:regulation of DNA-templated transcription"/>
    <property type="evidence" value="ECO:0007669"/>
    <property type="project" value="InterPro"/>
</dbReference>
<dbReference type="InterPro" id="IPR000700">
    <property type="entry name" value="PAS-assoc_C"/>
</dbReference>
<evidence type="ECO:0000256" key="3">
    <source>
        <dbReference type="ARBA" id="ARBA00012438"/>
    </source>
</evidence>
<evidence type="ECO:0000256" key="2">
    <source>
        <dbReference type="ARBA" id="ARBA00004141"/>
    </source>
</evidence>
<dbReference type="PROSITE" id="PS50109">
    <property type="entry name" value="HIS_KIN"/>
    <property type="match status" value="1"/>
</dbReference>
<dbReference type="SMART" id="SM00091">
    <property type="entry name" value="PAS"/>
    <property type="match status" value="2"/>
</dbReference>
<dbReference type="SUPFAM" id="SSF55874">
    <property type="entry name" value="ATPase domain of HSP90 chaperone/DNA topoisomerase II/histidine kinase"/>
    <property type="match status" value="1"/>
</dbReference>
<dbReference type="GO" id="GO:0007234">
    <property type="term" value="P:osmosensory signaling via phosphorelay pathway"/>
    <property type="evidence" value="ECO:0007669"/>
    <property type="project" value="TreeGrafter"/>
</dbReference>
<dbReference type="Pfam" id="PF00989">
    <property type="entry name" value="PAS"/>
    <property type="match status" value="1"/>
</dbReference>
<name>A0A3B1BKT8_9ZZZZ</name>
<accession>A0A3B1BKT8</accession>
<keyword evidence="11" id="KW-0902">Two-component regulatory system</keyword>
<dbReference type="EMBL" id="UOGB01000008">
    <property type="protein sequence ID" value="VAX15161.1"/>
    <property type="molecule type" value="Genomic_DNA"/>
</dbReference>
<dbReference type="InterPro" id="IPR013767">
    <property type="entry name" value="PAS_fold"/>
</dbReference>
<dbReference type="AlphaFoldDB" id="A0A3B1BKT8"/>
<evidence type="ECO:0000256" key="10">
    <source>
        <dbReference type="ARBA" id="ARBA00022989"/>
    </source>
</evidence>
<evidence type="ECO:0000256" key="7">
    <source>
        <dbReference type="ARBA" id="ARBA00022741"/>
    </source>
</evidence>
<dbReference type="CDD" id="cd00082">
    <property type="entry name" value="HisKA"/>
    <property type="match status" value="1"/>
</dbReference>
<dbReference type="InterPro" id="IPR003018">
    <property type="entry name" value="GAF"/>
</dbReference>